<dbReference type="Proteomes" id="UP001431532">
    <property type="component" value="Unassembled WGS sequence"/>
</dbReference>
<protein>
    <recommendedName>
        <fullName evidence="3">Cytotoxin</fullName>
    </recommendedName>
</protein>
<accession>A0AAW6UA51</accession>
<dbReference type="AlphaFoldDB" id="A0AAW6UA51"/>
<keyword evidence="2" id="KW-1185">Reference proteome</keyword>
<dbReference type="Gene3D" id="3.30.2310.20">
    <property type="entry name" value="RelE-like"/>
    <property type="match status" value="1"/>
</dbReference>
<evidence type="ECO:0008006" key="3">
    <source>
        <dbReference type="Google" id="ProtNLM"/>
    </source>
</evidence>
<evidence type="ECO:0000313" key="1">
    <source>
        <dbReference type="EMBL" id="MDI6453605.1"/>
    </source>
</evidence>
<evidence type="ECO:0000313" key="2">
    <source>
        <dbReference type="Proteomes" id="UP001431532"/>
    </source>
</evidence>
<proteinExistence type="predicted"/>
<dbReference type="EMBL" id="JASCXW010000038">
    <property type="protein sequence ID" value="MDI6453605.1"/>
    <property type="molecule type" value="Genomic_DNA"/>
</dbReference>
<dbReference type="RefSeq" id="WP_282840041.1">
    <property type="nucleotide sequence ID" value="NZ_JASCXW010000038.1"/>
</dbReference>
<dbReference type="InterPro" id="IPR035093">
    <property type="entry name" value="RelE/ParE_toxin_dom_sf"/>
</dbReference>
<reference evidence="1" key="1">
    <citation type="submission" date="2023-05" db="EMBL/GenBank/DDBJ databases">
        <title>Mariniplasma microaerophilum sp. nov., a novel anaerobic mollicute isolated from terrestrial mud volcano, Taman Peninsula, Russia.</title>
        <authorList>
            <person name="Khomyakova M.A."/>
            <person name="Merkel A.Y."/>
            <person name="Slobodkin A.I."/>
        </authorList>
    </citation>
    <scope>NUCLEOTIDE SEQUENCE</scope>
    <source>
        <strain evidence="1">M4Ah</strain>
    </source>
</reference>
<sequence>MRYEILFSSRFKKSFTKLQDAEKKIFYEKLSLFIENHKHPSLRSKKIKGSKILFESSINMSIRIIWTYHDENLIIKLDIGHHDILKRL</sequence>
<dbReference type="SUPFAM" id="SSF143011">
    <property type="entry name" value="RelE-like"/>
    <property type="match status" value="1"/>
</dbReference>
<name>A0AAW6UA51_9MOLU</name>
<comment type="caution">
    <text evidence="1">The sequence shown here is derived from an EMBL/GenBank/DDBJ whole genome shotgun (WGS) entry which is preliminary data.</text>
</comment>
<organism evidence="1 2">
    <name type="scientific">Peloplasma aerotolerans</name>
    <dbReference type="NCBI Taxonomy" id="3044389"/>
    <lineage>
        <taxon>Bacteria</taxon>
        <taxon>Bacillati</taxon>
        <taxon>Mycoplasmatota</taxon>
        <taxon>Mollicutes</taxon>
        <taxon>Acholeplasmatales</taxon>
        <taxon>Acholeplasmataceae</taxon>
        <taxon>Peloplasma</taxon>
    </lineage>
</organism>
<gene>
    <name evidence="1" type="ORF">QJ521_08495</name>
</gene>